<evidence type="ECO:0000313" key="8">
    <source>
        <dbReference type="EMBL" id="KON83582.1"/>
    </source>
</evidence>
<dbReference type="EC" id="2.7.7.9" evidence="2 6"/>
<reference evidence="9" key="1">
    <citation type="submission" date="2015-07" db="EMBL/GenBank/DDBJ databases">
        <title>Fjat-14235 jcm11544.</title>
        <authorList>
            <person name="Liu B."/>
            <person name="Wang J."/>
            <person name="Zhu Y."/>
            <person name="Liu G."/>
            <person name="Chen Q."/>
            <person name="Chen Z."/>
            <person name="Lan J."/>
            <person name="Che J."/>
            <person name="Ge C."/>
            <person name="Shi H."/>
            <person name="Pan Z."/>
            <person name="Liu X."/>
        </authorList>
    </citation>
    <scope>NUCLEOTIDE SEQUENCE [LARGE SCALE GENOMIC DNA]</scope>
    <source>
        <strain evidence="9">JCM 11544</strain>
    </source>
</reference>
<evidence type="ECO:0000259" key="7">
    <source>
        <dbReference type="Pfam" id="PF00483"/>
    </source>
</evidence>
<name>A0A0M0G1W3_9BACI</name>
<dbReference type="RefSeq" id="WP_053429002.1">
    <property type="nucleotide sequence ID" value="NZ_JAMQJB010000001.1"/>
</dbReference>
<protein>
    <recommendedName>
        <fullName evidence="2 6">UTP--glucose-1-phosphate uridylyltransferase</fullName>
        <ecNumber evidence="2 6">2.7.7.9</ecNumber>
    </recommendedName>
    <alternativeName>
        <fullName evidence="6">UDP-glucose pyrophosphorylase</fullName>
    </alternativeName>
</protein>
<dbReference type="InterPro" id="IPR005771">
    <property type="entry name" value="GalU_uridylyltTrfase_bac/arc"/>
</dbReference>
<evidence type="ECO:0000256" key="6">
    <source>
        <dbReference type="RuleBase" id="RU361259"/>
    </source>
</evidence>
<keyword evidence="4 6" id="KW-0548">Nucleotidyltransferase</keyword>
<dbReference type="GO" id="GO:0006011">
    <property type="term" value="P:UDP-alpha-D-glucose metabolic process"/>
    <property type="evidence" value="ECO:0007669"/>
    <property type="project" value="InterPro"/>
</dbReference>
<dbReference type="EMBL" id="LGUE01000005">
    <property type="protein sequence ID" value="KON83582.1"/>
    <property type="molecule type" value="Genomic_DNA"/>
</dbReference>
<evidence type="ECO:0000256" key="5">
    <source>
        <dbReference type="ARBA" id="ARBA00048128"/>
    </source>
</evidence>
<comment type="caution">
    <text evidence="8">The sequence shown here is derived from an EMBL/GenBank/DDBJ whole genome shotgun (WGS) entry which is preliminary data.</text>
</comment>
<dbReference type="PANTHER" id="PTHR43197">
    <property type="entry name" value="UTP--GLUCOSE-1-PHOSPHATE URIDYLYLTRANSFERASE"/>
    <property type="match status" value="1"/>
</dbReference>
<dbReference type="STRING" id="189381.GCA_900166615_01948"/>
<keyword evidence="3 6" id="KW-0808">Transferase</keyword>
<evidence type="ECO:0000256" key="1">
    <source>
        <dbReference type="ARBA" id="ARBA00006890"/>
    </source>
</evidence>
<proteinExistence type="inferred from homology"/>
<dbReference type="NCBIfam" id="TIGR01099">
    <property type="entry name" value="galU"/>
    <property type="match status" value="1"/>
</dbReference>
<evidence type="ECO:0000256" key="4">
    <source>
        <dbReference type="ARBA" id="ARBA00022695"/>
    </source>
</evidence>
<dbReference type="CDD" id="cd02541">
    <property type="entry name" value="UGPase_prokaryotic"/>
    <property type="match status" value="1"/>
</dbReference>
<dbReference type="PANTHER" id="PTHR43197:SF1">
    <property type="entry name" value="UTP--GLUCOSE-1-PHOSPHATE URIDYLYLTRANSFERASE"/>
    <property type="match status" value="1"/>
</dbReference>
<comment type="catalytic activity">
    <reaction evidence="5 6">
        <text>alpha-D-glucose 1-phosphate + UTP + H(+) = UDP-alpha-D-glucose + diphosphate</text>
        <dbReference type="Rhea" id="RHEA:19889"/>
        <dbReference type="ChEBI" id="CHEBI:15378"/>
        <dbReference type="ChEBI" id="CHEBI:33019"/>
        <dbReference type="ChEBI" id="CHEBI:46398"/>
        <dbReference type="ChEBI" id="CHEBI:58601"/>
        <dbReference type="ChEBI" id="CHEBI:58885"/>
        <dbReference type="EC" id="2.7.7.9"/>
    </reaction>
</comment>
<gene>
    <name evidence="8" type="ORF">AF331_15460</name>
</gene>
<dbReference type="Proteomes" id="UP000037405">
    <property type="component" value="Unassembled WGS sequence"/>
</dbReference>
<keyword evidence="9" id="KW-1185">Reference proteome</keyword>
<dbReference type="GO" id="GO:0003983">
    <property type="term" value="F:UTP:glucose-1-phosphate uridylyltransferase activity"/>
    <property type="evidence" value="ECO:0007669"/>
    <property type="project" value="UniProtKB-EC"/>
</dbReference>
<dbReference type="PATRIC" id="fig|189381.12.peg.4065"/>
<sequence length="292" mass="32166">MKNVTKVIIPAAGLGTRFLPATKAQPKEMLPIVDKPTIQYIIEEAVSSGITDIIIITGRGKRSIEDHFDKSYELESTLADKGKWEELEEIQSISNLANIHYIRQKEPLGLGHAVLCARSFIGDAPFAVMLGDDLIDSKVPCLKQLISSYDELGGPILGVQRIDHDETGKYGIVQTGPQTARSGCHIVDGLIEKPDPSHAPSDLAIMGRYILTPEIFSYLEDLGPGAGGEYQLTDAIHHYSSNHPVYAQEFDGERYDIGDKFGFIRATIDFALKRDGLGEELRAYLRQLGRQG</sequence>
<evidence type="ECO:0000256" key="3">
    <source>
        <dbReference type="ARBA" id="ARBA00022679"/>
    </source>
</evidence>
<evidence type="ECO:0000313" key="9">
    <source>
        <dbReference type="Proteomes" id="UP000037405"/>
    </source>
</evidence>
<dbReference type="OrthoDB" id="9803871at2"/>
<comment type="similarity">
    <text evidence="1 6">Belongs to the UDPGP type 2 family.</text>
</comment>
<feature type="domain" description="Nucleotidyl transferase" evidence="7">
    <location>
        <begin position="6"/>
        <end position="267"/>
    </location>
</feature>
<dbReference type="AlphaFoldDB" id="A0A0M0G1W3"/>
<dbReference type="SUPFAM" id="SSF53448">
    <property type="entry name" value="Nucleotide-diphospho-sugar transferases"/>
    <property type="match status" value="1"/>
</dbReference>
<accession>A0A0M0G1W3</accession>
<dbReference type="InterPro" id="IPR005835">
    <property type="entry name" value="NTP_transferase_dom"/>
</dbReference>
<dbReference type="Pfam" id="PF00483">
    <property type="entry name" value="NTP_transferase"/>
    <property type="match status" value="1"/>
</dbReference>
<dbReference type="Gene3D" id="3.90.550.10">
    <property type="entry name" value="Spore Coat Polysaccharide Biosynthesis Protein SpsA, Chain A"/>
    <property type="match status" value="1"/>
</dbReference>
<dbReference type="InterPro" id="IPR029044">
    <property type="entry name" value="Nucleotide-diphossugar_trans"/>
</dbReference>
<evidence type="ECO:0000256" key="2">
    <source>
        <dbReference type="ARBA" id="ARBA00012415"/>
    </source>
</evidence>
<organism evidence="8 9">
    <name type="scientific">Rossellomorea marisflavi</name>
    <dbReference type="NCBI Taxonomy" id="189381"/>
    <lineage>
        <taxon>Bacteria</taxon>
        <taxon>Bacillati</taxon>
        <taxon>Bacillota</taxon>
        <taxon>Bacilli</taxon>
        <taxon>Bacillales</taxon>
        <taxon>Bacillaceae</taxon>
        <taxon>Rossellomorea</taxon>
    </lineage>
</organism>